<accession>D7P601</accession>
<sequence>MYELAARLDGCDAFRQREVAPALAQAVRLQVRATMVLLEPLKQPEVSLYWTARLADDSDFSPEDPLALDYLAQQVGLWLFPTLTTRTSRAQYYAVVLYGLHLVERTIEKHALPADDNTRTQLFEQWERFWALALMESLGGALGRGNPDTIRGVRGLKRAWSPGDAPLRLDFPLISRQSELGALGAYLNSLRDIGLVIAGTLRPSPAARAILEAFWDEPDASARSSRYEAYALTALDPTLKKRVIDRKYTGLTLAAVGERSRLSCLVGRQRTVQQTRLYDTLFTRARDPITLPCSELIRRAAKDQVTDPEQVLANALAGTWGSVEATLREHLVLALTFGRAFREILTCFNAAYGAATDNGWMASRRLLVGAAFPPVAHDTLRKACSELLDSPLAARLKQLPVHGAAFLSLVAQLRDAPRDQALVHLLSYHLRVQQERGHGGSWLREDGDKVVVVRTSYTGHLANVGFPPLKIPIVRSLLIDMGRCS</sequence>
<protein>
    <submittedName>
        <fullName evidence="1">Uncharacterized protein</fullName>
    </submittedName>
</protein>
<evidence type="ECO:0000313" key="1">
    <source>
        <dbReference type="EMBL" id="ADH04647.1"/>
    </source>
</evidence>
<proteinExistence type="predicted"/>
<dbReference type="AlphaFoldDB" id="D7P601"/>
<name>D7P601_CHOCO</name>
<reference evidence="1" key="1">
    <citation type="journal article" date="2010" name="Chem. Biol.">
        <title>Biosynthesis of thuggacins in myxobacteria: comparative cluster analysis reveals basis for natural product structural diversity.</title>
        <authorList>
            <person name="Buntin K."/>
            <person name="Irschik H."/>
            <person name="Weissman K.J."/>
            <person name="Luxenburger E."/>
            <person name="Blocker H."/>
            <person name="Muller R."/>
        </authorList>
    </citation>
    <scope>NUCLEOTIDE SEQUENCE</scope>
    <source>
        <strain evidence="1">Cm c5</strain>
    </source>
</reference>
<dbReference type="EMBL" id="GQ981381">
    <property type="protein sequence ID" value="ADH04647.1"/>
    <property type="molecule type" value="Genomic_DNA"/>
</dbReference>
<organism evidence="1">
    <name type="scientific">Chondromyces crocatus</name>
    <dbReference type="NCBI Taxonomy" id="52"/>
    <lineage>
        <taxon>Bacteria</taxon>
        <taxon>Pseudomonadati</taxon>
        <taxon>Myxococcota</taxon>
        <taxon>Polyangia</taxon>
        <taxon>Polyangiales</taxon>
        <taxon>Polyangiaceae</taxon>
        <taxon>Chondromyces</taxon>
    </lineage>
</organism>